<keyword evidence="2" id="KW-0333">Golgi apparatus</keyword>
<organism evidence="5 6">
    <name type="scientific">Actinoplanes flavus</name>
    <dbReference type="NCBI Taxonomy" id="2820290"/>
    <lineage>
        <taxon>Bacteria</taxon>
        <taxon>Bacillati</taxon>
        <taxon>Actinomycetota</taxon>
        <taxon>Actinomycetes</taxon>
        <taxon>Micromonosporales</taxon>
        <taxon>Micromonosporaceae</taxon>
        <taxon>Actinoplanes</taxon>
    </lineage>
</organism>
<gene>
    <name evidence="5" type="ORF">J5X75_04060</name>
</gene>
<evidence type="ECO:0000313" key="5">
    <source>
        <dbReference type="EMBL" id="MBO3736694.1"/>
    </source>
</evidence>
<evidence type="ECO:0000256" key="1">
    <source>
        <dbReference type="ARBA" id="ARBA00004255"/>
    </source>
</evidence>
<protein>
    <submittedName>
        <fullName evidence="5">GPP34 family phosphoprotein</fullName>
    </submittedName>
</protein>
<keyword evidence="4" id="KW-0472">Membrane</keyword>
<dbReference type="EMBL" id="JAGFNS010000002">
    <property type="protein sequence ID" value="MBO3736694.1"/>
    <property type="molecule type" value="Genomic_DNA"/>
</dbReference>
<name>A0ABS3UD41_9ACTN</name>
<dbReference type="RefSeq" id="WP_208465912.1">
    <property type="nucleotide sequence ID" value="NZ_JAGFNS010000002.1"/>
</dbReference>
<keyword evidence="6" id="KW-1185">Reference proteome</keyword>
<dbReference type="Gene3D" id="1.10.3630.10">
    <property type="entry name" value="yeast vps74-n-term truncation variant domain like"/>
    <property type="match status" value="1"/>
</dbReference>
<dbReference type="Proteomes" id="UP000679690">
    <property type="component" value="Unassembled WGS sequence"/>
</dbReference>
<dbReference type="InterPro" id="IPR038261">
    <property type="entry name" value="GPP34-like_sf"/>
</dbReference>
<reference evidence="5 6" key="1">
    <citation type="submission" date="2021-03" db="EMBL/GenBank/DDBJ databases">
        <title>Actinoplanes flavus sp. nov., a novel actinomycete isolated from Coconut Palm rhizosphere soil.</title>
        <authorList>
            <person name="Luo X."/>
        </authorList>
    </citation>
    <scope>NUCLEOTIDE SEQUENCE [LARGE SCALE GENOMIC DNA]</scope>
    <source>
        <strain evidence="5 6">NEAU-H7</strain>
    </source>
</reference>
<keyword evidence="3" id="KW-0446">Lipid-binding</keyword>
<proteinExistence type="predicted"/>
<comment type="caution">
    <text evidence="5">The sequence shown here is derived from an EMBL/GenBank/DDBJ whole genome shotgun (WGS) entry which is preliminary data.</text>
</comment>
<evidence type="ECO:0000313" key="6">
    <source>
        <dbReference type="Proteomes" id="UP000679690"/>
    </source>
</evidence>
<evidence type="ECO:0000256" key="4">
    <source>
        <dbReference type="ARBA" id="ARBA00023136"/>
    </source>
</evidence>
<sequence>MVRNAPPADDLFRLIHSERDGQLLLHPDVAGLVLAGALLGELVLTGHLTITAAYEARVVSRMPPNDAVCHSVLDHLMRETHPVTIWLPFLAHSVYGQVADRMVRGGHVVRRETRRLLTRRVTYRPADMSNAAWPWARLLNRLNRGDELATSDQLLGGLLQACDWHRTVLQSRDINVTETLRYEADKAPDAIRLLVGLTEAAVRNAVNTAT</sequence>
<evidence type="ECO:0000256" key="2">
    <source>
        <dbReference type="ARBA" id="ARBA00023034"/>
    </source>
</evidence>
<accession>A0ABS3UD41</accession>
<comment type="subcellular location">
    <subcellularLocation>
        <location evidence="1">Golgi apparatus membrane</location>
        <topology evidence="1">Peripheral membrane protein</topology>
        <orientation evidence="1">Cytoplasmic side</orientation>
    </subcellularLocation>
</comment>
<evidence type="ECO:0000256" key="3">
    <source>
        <dbReference type="ARBA" id="ARBA00023121"/>
    </source>
</evidence>
<dbReference type="Pfam" id="PF05719">
    <property type="entry name" value="GPP34"/>
    <property type="match status" value="1"/>
</dbReference>
<dbReference type="InterPro" id="IPR008628">
    <property type="entry name" value="GPP34-like"/>
</dbReference>